<organism evidence="2 3">
    <name type="scientific">Pseudogemmobacter humi</name>
    <dbReference type="NCBI Taxonomy" id="2483812"/>
    <lineage>
        <taxon>Bacteria</taxon>
        <taxon>Pseudomonadati</taxon>
        <taxon>Pseudomonadota</taxon>
        <taxon>Alphaproteobacteria</taxon>
        <taxon>Rhodobacterales</taxon>
        <taxon>Paracoccaceae</taxon>
        <taxon>Pseudogemmobacter</taxon>
    </lineage>
</organism>
<feature type="signal peptide" evidence="1">
    <location>
        <begin position="1"/>
        <end position="21"/>
    </location>
</feature>
<dbReference type="AlphaFoldDB" id="A0A3P5WW02"/>
<name>A0A3P5WW02_9RHOB</name>
<dbReference type="Proteomes" id="UP000277498">
    <property type="component" value="Unassembled WGS sequence"/>
</dbReference>
<dbReference type="EMBL" id="UXAW01000048">
    <property type="protein sequence ID" value="VDC23281.1"/>
    <property type="molecule type" value="Genomic_DNA"/>
</dbReference>
<evidence type="ECO:0000256" key="1">
    <source>
        <dbReference type="SAM" id="SignalP"/>
    </source>
</evidence>
<sequence length="167" mass="18131">MGGPALRGFLAALVMVAPAAAGTLEGRTVTFTVMTWDDPAQPYLQARGRTVTVGDGVEFGLEPEGFLSGLDVVPVTVEIAPQRIELSYPRGGGRFYEAQFNGYVLRFETECALFRAVRIDPEFTTMQIQDEDIFTEAGALYINTSGREYGPEVRLGLDIDVGDCPIS</sequence>
<keyword evidence="1" id="KW-0732">Signal</keyword>
<keyword evidence="3" id="KW-1185">Reference proteome</keyword>
<protein>
    <submittedName>
        <fullName evidence="2">Uncharacterized protein</fullName>
    </submittedName>
</protein>
<evidence type="ECO:0000313" key="3">
    <source>
        <dbReference type="Proteomes" id="UP000277498"/>
    </source>
</evidence>
<accession>A0A3P5WW02</accession>
<gene>
    <name evidence="2" type="ORF">XINFAN_00975</name>
</gene>
<proteinExistence type="predicted"/>
<evidence type="ECO:0000313" key="2">
    <source>
        <dbReference type="EMBL" id="VDC23281.1"/>
    </source>
</evidence>
<feature type="chain" id="PRO_5018170376" evidence="1">
    <location>
        <begin position="22"/>
        <end position="167"/>
    </location>
</feature>
<reference evidence="2 3" key="1">
    <citation type="submission" date="2018-11" db="EMBL/GenBank/DDBJ databases">
        <authorList>
            <person name="Criscuolo A."/>
        </authorList>
    </citation>
    <scope>NUCLEOTIDE SEQUENCE [LARGE SCALE GENOMIC DNA]</scope>
    <source>
        <strain evidence="2">ACIP111625</strain>
    </source>
</reference>